<keyword evidence="4" id="KW-1185">Reference proteome</keyword>
<reference evidence="3 4" key="1">
    <citation type="submission" date="2020-09" db="EMBL/GenBank/DDBJ databases">
        <title>Novel species of Mucilaginibacter isolated from a glacier on the Tibetan Plateau.</title>
        <authorList>
            <person name="Liu Q."/>
            <person name="Xin Y.-H."/>
        </authorList>
    </citation>
    <scope>NUCLEOTIDE SEQUENCE [LARGE SCALE GENOMIC DNA]</scope>
    <source>
        <strain evidence="3 4">CGMCC 1.13878</strain>
    </source>
</reference>
<feature type="signal peptide" evidence="2">
    <location>
        <begin position="1"/>
        <end position="21"/>
    </location>
</feature>
<proteinExistence type="predicted"/>
<evidence type="ECO:0008006" key="5">
    <source>
        <dbReference type="Google" id="ProtNLM"/>
    </source>
</evidence>
<gene>
    <name evidence="3" type="ORF">IDJ75_17165</name>
</gene>
<dbReference type="Proteomes" id="UP000618754">
    <property type="component" value="Unassembled WGS sequence"/>
</dbReference>
<keyword evidence="1" id="KW-0472">Membrane</keyword>
<protein>
    <recommendedName>
        <fullName evidence="5">DUF4129 domain-containing protein</fullName>
    </recommendedName>
</protein>
<evidence type="ECO:0000313" key="4">
    <source>
        <dbReference type="Proteomes" id="UP000618754"/>
    </source>
</evidence>
<keyword evidence="2" id="KW-0732">Signal</keyword>
<keyword evidence="1" id="KW-0812">Transmembrane</keyword>
<dbReference type="EMBL" id="JACWMW010000004">
    <property type="protein sequence ID" value="MBD1387020.1"/>
    <property type="molecule type" value="Genomic_DNA"/>
</dbReference>
<evidence type="ECO:0000256" key="1">
    <source>
        <dbReference type="SAM" id="Phobius"/>
    </source>
</evidence>
<keyword evidence="1" id="KW-1133">Transmembrane helix</keyword>
<comment type="caution">
    <text evidence="3">The sequence shown here is derived from an EMBL/GenBank/DDBJ whole genome shotgun (WGS) entry which is preliminary data.</text>
</comment>
<sequence>MRRTVCLFIFMLFCIHGYAGKTPVPKPVVKMAVKPKAVLVTDTATVTPRQFDTTALNAYKKRPEFVYRENYDGGPSLWTRFWRWFWSLFDFKDKKLTSNFMVFLKYFFIALGVAAIIFLVLKLAGINVLNTFRRNPQVAKLAYAESEENIHEIDFDTEIEKAVAVNNYRLAVRMLYLKSLKQLSDKGLIDWQLNKTNTTYINELADINQREAFKNLTHKFEYVWYGDFAINGDVFKNISLLFNNFKEGTA</sequence>
<feature type="chain" id="PRO_5047445466" description="DUF4129 domain-containing protein" evidence="2">
    <location>
        <begin position="22"/>
        <end position="250"/>
    </location>
</feature>
<accession>A0ABR7XA84</accession>
<name>A0ABR7XA84_9SPHI</name>
<evidence type="ECO:0000313" key="3">
    <source>
        <dbReference type="EMBL" id="MBD1387020.1"/>
    </source>
</evidence>
<evidence type="ECO:0000256" key="2">
    <source>
        <dbReference type="SAM" id="SignalP"/>
    </source>
</evidence>
<organism evidence="3 4">
    <name type="scientific">Mucilaginibacter rigui</name>
    <dbReference type="NCBI Taxonomy" id="534635"/>
    <lineage>
        <taxon>Bacteria</taxon>
        <taxon>Pseudomonadati</taxon>
        <taxon>Bacteroidota</taxon>
        <taxon>Sphingobacteriia</taxon>
        <taxon>Sphingobacteriales</taxon>
        <taxon>Sphingobacteriaceae</taxon>
        <taxon>Mucilaginibacter</taxon>
    </lineage>
</organism>
<feature type="transmembrane region" description="Helical" evidence="1">
    <location>
        <begin position="103"/>
        <end position="124"/>
    </location>
</feature>